<comment type="caution">
    <text evidence="1">The sequence shown here is derived from an EMBL/GenBank/DDBJ whole genome shotgun (WGS) entry which is preliminary data.</text>
</comment>
<protein>
    <submittedName>
        <fullName evidence="1">Uncharacterized protein</fullName>
    </submittedName>
</protein>
<gene>
    <name evidence="1" type="ORF">GOP47_0002832</name>
</gene>
<dbReference type="AlphaFoldDB" id="A0A9D4VBM1"/>
<sequence length="66" mass="7233">MEGGSNDDKEVEALRAQVEQLERLWQKDALRSLARETLLKSELLELKASLSAAESNGKSLPIPLVG</sequence>
<dbReference type="EMBL" id="JABFUD020000002">
    <property type="protein sequence ID" value="KAI5083089.1"/>
    <property type="molecule type" value="Genomic_DNA"/>
</dbReference>
<evidence type="ECO:0000313" key="2">
    <source>
        <dbReference type="Proteomes" id="UP000886520"/>
    </source>
</evidence>
<proteinExistence type="predicted"/>
<evidence type="ECO:0000313" key="1">
    <source>
        <dbReference type="EMBL" id="KAI5083089.1"/>
    </source>
</evidence>
<name>A0A9D4VBM1_ADICA</name>
<dbReference type="Proteomes" id="UP000886520">
    <property type="component" value="Chromosome 3"/>
</dbReference>
<keyword evidence="2" id="KW-1185">Reference proteome</keyword>
<reference evidence="1" key="1">
    <citation type="submission" date="2021-01" db="EMBL/GenBank/DDBJ databases">
        <title>Adiantum capillus-veneris genome.</title>
        <authorList>
            <person name="Fang Y."/>
            <person name="Liao Q."/>
        </authorList>
    </citation>
    <scope>NUCLEOTIDE SEQUENCE</scope>
    <source>
        <strain evidence="1">H3</strain>
        <tissue evidence="1">Leaf</tissue>
    </source>
</reference>
<accession>A0A9D4VBM1</accession>
<organism evidence="1 2">
    <name type="scientific">Adiantum capillus-veneris</name>
    <name type="common">Maidenhair fern</name>
    <dbReference type="NCBI Taxonomy" id="13818"/>
    <lineage>
        <taxon>Eukaryota</taxon>
        <taxon>Viridiplantae</taxon>
        <taxon>Streptophyta</taxon>
        <taxon>Embryophyta</taxon>
        <taxon>Tracheophyta</taxon>
        <taxon>Polypodiopsida</taxon>
        <taxon>Polypodiidae</taxon>
        <taxon>Polypodiales</taxon>
        <taxon>Pteridineae</taxon>
        <taxon>Pteridaceae</taxon>
        <taxon>Vittarioideae</taxon>
        <taxon>Adiantum</taxon>
    </lineage>
</organism>